<keyword evidence="6" id="KW-0408">Iron</keyword>
<evidence type="ECO:0000259" key="9">
    <source>
        <dbReference type="PROSITE" id="PS51405"/>
    </source>
</evidence>
<organism evidence="10 11">
    <name type="scientific">Mycena rosella</name>
    <name type="common">Pink bonnet</name>
    <name type="synonym">Agaricus rosellus</name>
    <dbReference type="NCBI Taxonomy" id="1033263"/>
    <lineage>
        <taxon>Eukaryota</taxon>
        <taxon>Fungi</taxon>
        <taxon>Dikarya</taxon>
        <taxon>Basidiomycota</taxon>
        <taxon>Agaricomycotina</taxon>
        <taxon>Agaricomycetes</taxon>
        <taxon>Agaricomycetidae</taxon>
        <taxon>Agaricales</taxon>
        <taxon>Marasmiineae</taxon>
        <taxon>Mycenaceae</taxon>
        <taxon>Mycena</taxon>
    </lineage>
</organism>
<dbReference type="Gene3D" id="1.10.489.10">
    <property type="entry name" value="Chloroperoxidase-like"/>
    <property type="match status" value="1"/>
</dbReference>
<keyword evidence="5" id="KW-0560">Oxidoreductase</keyword>
<dbReference type="AlphaFoldDB" id="A0AAD7CHG7"/>
<dbReference type="GO" id="GO:0004601">
    <property type="term" value="F:peroxidase activity"/>
    <property type="evidence" value="ECO:0007669"/>
    <property type="project" value="UniProtKB-KW"/>
</dbReference>
<evidence type="ECO:0000313" key="10">
    <source>
        <dbReference type="EMBL" id="KAJ7649159.1"/>
    </source>
</evidence>
<proteinExistence type="inferred from homology"/>
<keyword evidence="11" id="KW-1185">Reference proteome</keyword>
<evidence type="ECO:0000256" key="5">
    <source>
        <dbReference type="ARBA" id="ARBA00023002"/>
    </source>
</evidence>
<evidence type="ECO:0000256" key="2">
    <source>
        <dbReference type="ARBA" id="ARBA00022559"/>
    </source>
</evidence>
<evidence type="ECO:0000313" key="11">
    <source>
        <dbReference type="Proteomes" id="UP001221757"/>
    </source>
</evidence>
<evidence type="ECO:0000256" key="7">
    <source>
        <dbReference type="ARBA" id="ARBA00025795"/>
    </source>
</evidence>
<evidence type="ECO:0000256" key="6">
    <source>
        <dbReference type="ARBA" id="ARBA00023004"/>
    </source>
</evidence>
<feature type="chain" id="PRO_5042005855" evidence="8">
    <location>
        <begin position="22"/>
        <end position="395"/>
    </location>
</feature>
<keyword evidence="8" id="KW-0732">Signal</keyword>
<accession>A0AAD7CHG7</accession>
<dbReference type="Pfam" id="PF01328">
    <property type="entry name" value="Peroxidase_2"/>
    <property type="match status" value="1"/>
</dbReference>
<dbReference type="PROSITE" id="PS51405">
    <property type="entry name" value="HEME_HALOPEROXIDASE"/>
    <property type="match status" value="1"/>
</dbReference>
<dbReference type="InterPro" id="IPR000028">
    <property type="entry name" value="Chloroperoxidase"/>
</dbReference>
<feature type="signal peptide" evidence="8">
    <location>
        <begin position="1"/>
        <end position="21"/>
    </location>
</feature>
<dbReference type="PANTHER" id="PTHR33577">
    <property type="entry name" value="STERIGMATOCYSTIN BIOSYNTHESIS PEROXIDASE STCC-RELATED"/>
    <property type="match status" value="1"/>
</dbReference>
<dbReference type="SUPFAM" id="SSF47571">
    <property type="entry name" value="Cloroperoxidase"/>
    <property type="match status" value="1"/>
</dbReference>
<dbReference type="PANTHER" id="PTHR33577:SF16">
    <property type="entry name" value="HEME HALOPEROXIDASE FAMILY PROFILE DOMAIN-CONTAINING PROTEIN"/>
    <property type="match status" value="1"/>
</dbReference>
<protein>
    <submittedName>
        <fullName evidence="10">Chloroperoxidase</fullName>
    </submittedName>
</protein>
<evidence type="ECO:0000256" key="3">
    <source>
        <dbReference type="ARBA" id="ARBA00022617"/>
    </source>
</evidence>
<name>A0AAD7CHG7_MYCRO</name>
<evidence type="ECO:0000256" key="8">
    <source>
        <dbReference type="SAM" id="SignalP"/>
    </source>
</evidence>
<dbReference type="InterPro" id="IPR036851">
    <property type="entry name" value="Chloroperoxidase-like_sf"/>
</dbReference>
<feature type="domain" description="Heme haloperoxidase family profile" evidence="9">
    <location>
        <begin position="48"/>
        <end position="289"/>
    </location>
</feature>
<sequence>MTTMKPTTLFLSFLSISLAYAFPSFDQIQPKTPALPTLLAPRRIDVSGKHAFVPPSADDMRGPCPAMNALANHNYLPHSGYITVEEGTTIPNLVWGFGVDFTELAILLAQVYGSGDGVHFSIGGPPPPSLVPASLFDGQGLSGTHNTFEADSSPTRGDYYAFNGNNHDLQKPFFKSLLAANNNSNGLISGGIIDHRIERYDNSVATNPYFFFGPDSMVISTLTHLFVTNVLPNFDPAHPDGYLSDEDLYTLYGFSIDNDGNLQYNTGHERIPEGWYRRPVDYTHVQAASQIIALGKAAQRTLTPGGNMGEVNSFTPMDMAKLTDGAYTDKTLFEGNNTICFCFQVLQLAMPSQVLASAAFVAGGDTDLLQKWGCPQMKKLNEEMYNKYPGYKKRY</sequence>
<reference evidence="10" key="1">
    <citation type="submission" date="2023-03" db="EMBL/GenBank/DDBJ databases">
        <title>Massive genome expansion in bonnet fungi (Mycena s.s.) driven by repeated elements and novel gene families across ecological guilds.</title>
        <authorList>
            <consortium name="Lawrence Berkeley National Laboratory"/>
            <person name="Harder C.B."/>
            <person name="Miyauchi S."/>
            <person name="Viragh M."/>
            <person name="Kuo A."/>
            <person name="Thoen E."/>
            <person name="Andreopoulos B."/>
            <person name="Lu D."/>
            <person name="Skrede I."/>
            <person name="Drula E."/>
            <person name="Henrissat B."/>
            <person name="Morin E."/>
            <person name="Kohler A."/>
            <person name="Barry K."/>
            <person name="LaButti K."/>
            <person name="Morin E."/>
            <person name="Salamov A."/>
            <person name="Lipzen A."/>
            <person name="Mereny Z."/>
            <person name="Hegedus B."/>
            <person name="Baldrian P."/>
            <person name="Stursova M."/>
            <person name="Weitz H."/>
            <person name="Taylor A."/>
            <person name="Grigoriev I.V."/>
            <person name="Nagy L.G."/>
            <person name="Martin F."/>
            <person name="Kauserud H."/>
        </authorList>
    </citation>
    <scope>NUCLEOTIDE SEQUENCE</scope>
    <source>
        <strain evidence="10">CBHHK067</strain>
    </source>
</reference>
<keyword evidence="3" id="KW-0349">Heme</keyword>
<comment type="caution">
    <text evidence="10">The sequence shown here is derived from an EMBL/GenBank/DDBJ whole genome shotgun (WGS) entry which is preliminary data.</text>
</comment>
<keyword evidence="4" id="KW-0479">Metal-binding</keyword>
<dbReference type="EMBL" id="JARKIE010000370">
    <property type="protein sequence ID" value="KAJ7649159.1"/>
    <property type="molecule type" value="Genomic_DNA"/>
</dbReference>
<comment type="similarity">
    <text evidence="7">Belongs to the chloroperoxidase family.</text>
</comment>
<evidence type="ECO:0000256" key="1">
    <source>
        <dbReference type="ARBA" id="ARBA00001970"/>
    </source>
</evidence>
<comment type="cofactor">
    <cofactor evidence="1">
        <name>heme b</name>
        <dbReference type="ChEBI" id="CHEBI:60344"/>
    </cofactor>
</comment>
<dbReference type="GO" id="GO:0046872">
    <property type="term" value="F:metal ion binding"/>
    <property type="evidence" value="ECO:0007669"/>
    <property type="project" value="UniProtKB-KW"/>
</dbReference>
<evidence type="ECO:0000256" key="4">
    <source>
        <dbReference type="ARBA" id="ARBA00022723"/>
    </source>
</evidence>
<gene>
    <name evidence="10" type="ORF">B0H17DRAFT_1022517</name>
</gene>
<keyword evidence="2" id="KW-0575">Peroxidase</keyword>
<dbReference type="Proteomes" id="UP001221757">
    <property type="component" value="Unassembled WGS sequence"/>
</dbReference>